<gene>
    <name evidence="12" type="ORF">RchiOBHm_Chr6g0299051</name>
</gene>
<keyword evidence="6 8" id="KW-0539">Nucleus</keyword>
<protein>
    <submittedName>
        <fullName evidence="12">Putative transcription factor C2C2-CO-like family</fullName>
    </submittedName>
</protein>
<dbReference type="Gramene" id="PRQ26850">
    <property type="protein sequence ID" value="PRQ26850"/>
    <property type="gene ID" value="RchiOBHm_Chr6g0299051"/>
</dbReference>
<dbReference type="InterPro" id="IPR000315">
    <property type="entry name" value="Znf_B-box"/>
</dbReference>
<evidence type="ECO:0000256" key="2">
    <source>
        <dbReference type="ARBA" id="ARBA00010024"/>
    </source>
</evidence>
<organism evidence="12 13">
    <name type="scientific">Rosa chinensis</name>
    <name type="common">China rose</name>
    <dbReference type="NCBI Taxonomy" id="74649"/>
    <lineage>
        <taxon>Eukaryota</taxon>
        <taxon>Viridiplantae</taxon>
        <taxon>Streptophyta</taxon>
        <taxon>Embryophyta</taxon>
        <taxon>Tracheophyta</taxon>
        <taxon>Spermatophyta</taxon>
        <taxon>Magnoliopsida</taxon>
        <taxon>eudicotyledons</taxon>
        <taxon>Gunneridae</taxon>
        <taxon>Pentapetalae</taxon>
        <taxon>rosids</taxon>
        <taxon>fabids</taxon>
        <taxon>Rosales</taxon>
        <taxon>Rosaceae</taxon>
        <taxon>Rosoideae</taxon>
        <taxon>Rosoideae incertae sedis</taxon>
        <taxon>Rosa</taxon>
    </lineage>
</organism>
<evidence type="ECO:0000313" key="12">
    <source>
        <dbReference type="EMBL" id="PRQ26850.1"/>
    </source>
</evidence>
<dbReference type="Proteomes" id="UP000238479">
    <property type="component" value="Chromosome 6"/>
</dbReference>
<feature type="domain" description="B box-type" evidence="10">
    <location>
        <begin position="115"/>
        <end position="162"/>
    </location>
</feature>
<dbReference type="GO" id="GO:2000028">
    <property type="term" value="P:regulation of photoperiodism, flowering"/>
    <property type="evidence" value="ECO:0007669"/>
    <property type="project" value="TreeGrafter"/>
</dbReference>
<keyword evidence="13" id="KW-1185">Reference proteome</keyword>
<dbReference type="PROSITE" id="PS50119">
    <property type="entry name" value="ZF_BBOX"/>
    <property type="match status" value="2"/>
</dbReference>
<sequence length="401" mass="44726">MFHSGQSPHLLAKLLPRVTPPLALPWISVAHQIDRHTSITQNETLREREREREKRETQFYSAGNPVSLERAMASKLCDSCKSATATLFCRADSAFLCVNCDTKIHAANKLASRHARVWLCEVCEQAPAHVTCKADDATLCVTCDREIHSANPLSRRHERVPVAPFYDSLNSDDSTAVKSDAAVNFLDDRYLSDGDGDGETTEVSREEAEAASWLLPNPKDLNSGQYVFSDMDPYLDLDYGGVDPKAQTQEEQNSSGTDGVVPVQSKTVQPQTFEMELPGSKPSIYGYHGHCLSQSVSSSSSMDVSVVPDGNMLTEMSDPYPKSIGDQLSHPAVQISSADREARVLRYREKRKNRKFEKTIRYASRKAYAETRPRIKGRFAKRTEAEIEAERLCRYGVVPSF</sequence>
<evidence type="ECO:0000259" key="10">
    <source>
        <dbReference type="PROSITE" id="PS50119"/>
    </source>
</evidence>
<dbReference type="SMART" id="SM00336">
    <property type="entry name" value="BBOX"/>
    <property type="match status" value="2"/>
</dbReference>
<dbReference type="GO" id="GO:0009909">
    <property type="term" value="P:regulation of flower development"/>
    <property type="evidence" value="ECO:0007669"/>
    <property type="project" value="InterPro"/>
</dbReference>
<dbReference type="InterPro" id="IPR049808">
    <property type="entry name" value="CONSTANS-like_Bbox1"/>
</dbReference>
<dbReference type="PANTHER" id="PTHR31319">
    <property type="entry name" value="ZINC FINGER PROTEIN CONSTANS-LIKE 4"/>
    <property type="match status" value="1"/>
</dbReference>
<dbReference type="GO" id="GO:0005634">
    <property type="term" value="C:nucleus"/>
    <property type="evidence" value="ECO:0007669"/>
    <property type="project" value="UniProtKB-SubCell"/>
</dbReference>
<evidence type="ECO:0000256" key="8">
    <source>
        <dbReference type="PROSITE-ProRule" id="PRU00357"/>
    </source>
</evidence>
<dbReference type="GO" id="GO:0008270">
    <property type="term" value="F:zinc ion binding"/>
    <property type="evidence" value="ECO:0007669"/>
    <property type="project" value="UniProtKB-KW"/>
</dbReference>
<dbReference type="GO" id="GO:0003700">
    <property type="term" value="F:DNA-binding transcription factor activity"/>
    <property type="evidence" value="ECO:0007669"/>
    <property type="project" value="TreeGrafter"/>
</dbReference>
<keyword evidence="3" id="KW-0479">Metal-binding</keyword>
<dbReference type="STRING" id="74649.A0A2P6PY47"/>
<reference evidence="12 13" key="1">
    <citation type="journal article" date="2018" name="Nat. Genet.">
        <title>The Rosa genome provides new insights in the design of modern roses.</title>
        <authorList>
            <person name="Bendahmane M."/>
        </authorList>
    </citation>
    <scope>NUCLEOTIDE SEQUENCE [LARGE SCALE GENOMIC DNA]</scope>
    <source>
        <strain evidence="13">cv. Old Blush</strain>
    </source>
</reference>
<dbReference type="PROSITE" id="PS51017">
    <property type="entry name" value="CCT"/>
    <property type="match status" value="1"/>
</dbReference>
<feature type="domain" description="CCT" evidence="11">
    <location>
        <begin position="340"/>
        <end position="382"/>
    </location>
</feature>
<proteinExistence type="inferred from homology"/>
<comment type="subcellular location">
    <subcellularLocation>
        <location evidence="1 8">Nucleus</location>
    </subcellularLocation>
</comment>
<accession>A0A2P6PY47</accession>
<evidence type="ECO:0000256" key="1">
    <source>
        <dbReference type="ARBA" id="ARBA00004123"/>
    </source>
</evidence>
<evidence type="ECO:0000256" key="5">
    <source>
        <dbReference type="ARBA" id="ARBA00022833"/>
    </source>
</evidence>
<comment type="similarity">
    <text evidence="2">Belongs to the CONSTANS family.</text>
</comment>
<dbReference type="SMR" id="A0A2P6PY47"/>
<evidence type="ECO:0000259" key="11">
    <source>
        <dbReference type="PROSITE" id="PS51017"/>
    </source>
</evidence>
<evidence type="ECO:0000256" key="9">
    <source>
        <dbReference type="SAM" id="MobiDB-lite"/>
    </source>
</evidence>
<dbReference type="Pfam" id="PF00643">
    <property type="entry name" value="zf-B_box"/>
    <property type="match status" value="2"/>
</dbReference>
<evidence type="ECO:0000313" key="13">
    <source>
        <dbReference type="Proteomes" id="UP000238479"/>
    </source>
</evidence>
<dbReference type="Pfam" id="PF06203">
    <property type="entry name" value="CCT"/>
    <property type="match status" value="1"/>
</dbReference>
<evidence type="ECO:0000256" key="6">
    <source>
        <dbReference type="ARBA" id="ARBA00023242"/>
    </source>
</evidence>
<keyword evidence="5" id="KW-0862">Zinc</keyword>
<dbReference type="OMA" id="AFLCVNC"/>
<evidence type="ECO:0000256" key="3">
    <source>
        <dbReference type="ARBA" id="ARBA00022723"/>
    </source>
</evidence>
<name>A0A2P6PY47_ROSCH</name>
<dbReference type="CDD" id="cd19821">
    <property type="entry name" value="Bbox1_BBX-like"/>
    <property type="match status" value="2"/>
</dbReference>
<dbReference type="AlphaFoldDB" id="A0A2P6PY47"/>
<keyword evidence="4 7" id="KW-0863">Zinc-finger</keyword>
<evidence type="ECO:0000256" key="7">
    <source>
        <dbReference type="PROSITE-ProRule" id="PRU00024"/>
    </source>
</evidence>
<dbReference type="InterPro" id="IPR045281">
    <property type="entry name" value="CONSTANS-like"/>
</dbReference>
<feature type="compositionally biased region" description="Polar residues" evidence="9">
    <location>
        <begin position="246"/>
        <end position="257"/>
    </location>
</feature>
<evidence type="ECO:0000256" key="4">
    <source>
        <dbReference type="ARBA" id="ARBA00022771"/>
    </source>
</evidence>
<dbReference type="EMBL" id="PDCK01000044">
    <property type="protein sequence ID" value="PRQ26850.1"/>
    <property type="molecule type" value="Genomic_DNA"/>
</dbReference>
<dbReference type="PANTHER" id="PTHR31319:SF77">
    <property type="entry name" value="ZINC FINGER PROTEIN CONSTANS-LIKE 4"/>
    <property type="match status" value="1"/>
</dbReference>
<feature type="domain" description="B box-type" evidence="10">
    <location>
        <begin position="72"/>
        <end position="119"/>
    </location>
</feature>
<comment type="caution">
    <text evidence="12">The sequence shown here is derived from an EMBL/GenBank/DDBJ whole genome shotgun (WGS) entry which is preliminary data.</text>
</comment>
<dbReference type="InterPro" id="IPR010402">
    <property type="entry name" value="CCT_domain"/>
</dbReference>
<feature type="region of interest" description="Disordered" evidence="9">
    <location>
        <begin position="240"/>
        <end position="263"/>
    </location>
</feature>